<feature type="chain" id="PRO_5020720525" evidence="2">
    <location>
        <begin position="23"/>
        <end position="235"/>
    </location>
</feature>
<evidence type="ECO:0000313" key="4">
    <source>
        <dbReference type="Proteomes" id="UP000294835"/>
    </source>
</evidence>
<dbReference type="SUPFAM" id="SSF69318">
    <property type="entry name" value="Integrin alpha N-terminal domain"/>
    <property type="match status" value="1"/>
</dbReference>
<organism evidence="3 4">
    <name type="scientific">Rhodovulum marinum</name>
    <dbReference type="NCBI Taxonomy" id="320662"/>
    <lineage>
        <taxon>Bacteria</taxon>
        <taxon>Pseudomonadati</taxon>
        <taxon>Pseudomonadota</taxon>
        <taxon>Alphaproteobacteria</taxon>
        <taxon>Rhodobacterales</taxon>
        <taxon>Paracoccaceae</taxon>
        <taxon>Rhodovulum</taxon>
    </lineage>
</organism>
<reference evidence="3 4" key="1">
    <citation type="submission" date="2019-03" db="EMBL/GenBank/DDBJ databases">
        <title>Genomic Encyclopedia of Type Strains, Phase IV (KMG-IV): sequencing the most valuable type-strain genomes for metagenomic binning, comparative biology and taxonomic classification.</title>
        <authorList>
            <person name="Goeker M."/>
        </authorList>
    </citation>
    <scope>NUCLEOTIDE SEQUENCE [LARGE SCALE GENOMIC DNA]</scope>
    <source>
        <strain evidence="3 4">DSM 18063</strain>
    </source>
</reference>
<accession>A0A4R2Q3S9</accession>
<keyword evidence="4" id="KW-1185">Reference proteome</keyword>
<sequence>MRLAAALVAALLAALLAAPAAAEIVSARYAEPTTRYAHGVLGDAVEWGALDLRLSDGRNRRIILPKGRVFEDTEPRLADLDGDGNPEIIAVESHLDRGARLSIYNENGLLAATPFIGTRHRWLAPVGAADLDGDGRVEIAYVDRPHLARTLRIWRFENGRLHEIASAEGLTNHRIGDDFISGGIRECGQGPELVLASPDWSRLLLARLVTDRIETRPAGLPATAAGFRAALACRN</sequence>
<protein>
    <submittedName>
        <fullName evidence="3">VCBS repeat protein</fullName>
    </submittedName>
</protein>
<name>A0A4R2Q3S9_9RHOB</name>
<dbReference type="InterPro" id="IPR013517">
    <property type="entry name" value="FG-GAP"/>
</dbReference>
<dbReference type="OrthoDB" id="58662at2"/>
<evidence type="ECO:0000256" key="1">
    <source>
        <dbReference type="ARBA" id="ARBA00022729"/>
    </source>
</evidence>
<feature type="signal peptide" evidence="2">
    <location>
        <begin position="1"/>
        <end position="22"/>
    </location>
</feature>
<dbReference type="Pfam" id="PF13517">
    <property type="entry name" value="FG-GAP_3"/>
    <property type="match status" value="1"/>
</dbReference>
<dbReference type="EMBL" id="SLXP01000002">
    <property type="protein sequence ID" value="TCP43230.1"/>
    <property type="molecule type" value="Genomic_DNA"/>
</dbReference>
<keyword evidence="1 2" id="KW-0732">Signal</keyword>
<evidence type="ECO:0000313" key="3">
    <source>
        <dbReference type="EMBL" id="TCP43230.1"/>
    </source>
</evidence>
<dbReference type="Proteomes" id="UP000294835">
    <property type="component" value="Unassembled WGS sequence"/>
</dbReference>
<dbReference type="InterPro" id="IPR028994">
    <property type="entry name" value="Integrin_alpha_N"/>
</dbReference>
<gene>
    <name evidence="3" type="ORF">EV662_102427</name>
</gene>
<evidence type="ECO:0000256" key="2">
    <source>
        <dbReference type="SAM" id="SignalP"/>
    </source>
</evidence>
<proteinExistence type="predicted"/>
<dbReference type="AlphaFoldDB" id="A0A4R2Q3S9"/>
<comment type="caution">
    <text evidence="3">The sequence shown here is derived from an EMBL/GenBank/DDBJ whole genome shotgun (WGS) entry which is preliminary data.</text>
</comment>
<dbReference type="RefSeq" id="WP_132461072.1">
    <property type="nucleotide sequence ID" value="NZ_SLXP01000002.1"/>
</dbReference>